<dbReference type="EMBL" id="CADCWM010000876">
    <property type="protein sequence ID" value="CAA9583374.1"/>
    <property type="molecule type" value="Genomic_DNA"/>
</dbReference>
<name>A0A6J4VMK0_9BACT</name>
<gene>
    <name evidence="2" type="ORF">AVDCRST_MAG88-3615</name>
</gene>
<dbReference type="AlphaFoldDB" id="A0A6J4VMK0"/>
<protein>
    <submittedName>
        <fullName evidence="2">Uncharacterized protein</fullName>
    </submittedName>
</protein>
<organism evidence="2">
    <name type="scientific">uncultured Thermomicrobiales bacterium</name>
    <dbReference type="NCBI Taxonomy" id="1645740"/>
    <lineage>
        <taxon>Bacteria</taxon>
        <taxon>Pseudomonadati</taxon>
        <taxon>Thermomicrobiota</taxon>
        <taxon>Thermomicrobia</taxon>
        <taxon>Thermomicrobiales</taxon>
        <taxon>environmental samples</taxon>
    </lineage>
</organism>
<proteinExistence type="predicted"/>
<feature type="non-terminal residue" evidence="2">
    <location>
        <position position="74"/>
    </location>
</feature>
<feature type="non-terminal residue" evidence="2">
    <location>
        <position position="1"/>
    </location>
</feature>
<reference evidence="2" key="1">
    <citation type="submission" date="2020-02" db="EMBL/GenBank/DDBJ databases">
        <authorList>
            <person name="Meier V. D."/>
        </authorList>
    </citation>
    <scope>NUCLEOTIDE SEQUENCE</scope>
    <source>
        <strain evidence="2">AVDCRST_MAG88</strain>
    </source>
</reference>
<sequence length="74" mass="8249">ATGTTGTATRAERARPAVVPPRRLPRAAPDHRRDPAPLLGRDPPLRGAPALPLRRVCARRSRRDPARYPFPRRL</sequence>
<accession>A0A6J4VMK0</accession>
<feature type="region of interest" description="Disordered" evidence="1">
    <location>
        <begin position="1"/>
        <end position="50"/>
    </location>
</feature>
<feature type="compositionally biased region" description="Low complexity" evidence="1">
    <location>
        <begin position="36"/>
        <end position="50"/>
    </location>
</feature>
<evidence type="ECO:0000313" key="2">
    <source>
        <dbReference type="EMBL" id="CAA9583374.1"/>
    </source>
</evidence>
<evidence type="ECO:0000256" key="1">
    <source>
        <dbReference type="SAM" id="MobiDB-lite"/>
    </source>
</evidence>